<organism evidence="1 2">
    <name type="scientific">Thermanaerosceptrum fracticalcis</name>
    <dbReference type="NCBI Taxonomy" id="1712410"/>
    <lineage>
        <taxon>Bacteria</taxon>
        <taxon>Bacillati</taxon>
        <taxon>Bacillota</taxon>
        <taxon>Clostridia</taxon>
        <taxon>Eubacteriales</taxon>
        <taxon>Peptococcaceae</taxon>
        <taxon>Thermanaerosceptrum</taxon>
    </lineage>
</organism>
<evidence type="ECO:0000313" key="2">
    <source>
        <dbReference type="Proteomes" id="UP000515847"/>
    </source>
</evidence>
<evidence type="ECO:0000313" key="1">
    <source>
        <dbReference type="EMBL" id="QNB45871.1"/>
    </source>
</evidence>
<sequence>MRISYYRERPEQEPEVVTVSEAKRLLKTKGGEAWTEHYERDGGLFDVTPILLTGNNSKFKYNRHL</sequence>
<dbReference type="OrthoDB" id="2147503at2"/>
<dbReference type="KEGG" id="tfr:BR63_05795"/>
<dbReference type="RefSeq" id="WP_034423630.1">
    <property type="nucleotide sequence ID" value="NZ_CP045798.1"/>
</dbReference>
<proteinExistence type="predicted"/>
<reference evidence="1 2" key="1">
    <citation type="journal article" date="2019" name="Front. Microbiol.">
        <title>Thermoanaerosceptrum fracticalcis gen. nov. sp. nov., a Novel Fumarate-Fermenting Microorganism From a Deep Fractured Carbonate Aquifer of the US Great Basin.</title>
        <authorList>
            <person name="Hamilton-Brehm S.D."/>
            <person name="Stewart L.E."/>
            <person name="Zavarin M."/>
            <person name="Caldwell M."/>
            <person name="Lawson P.A."/>
            <person name="Onstott T.C."/>
            <person name="Grzymski J."/>
            <person name="Neveux I."/>
            <person name="Lollar B.S."/>
            <person name="Russell C.E."/>
            <person name="Moser D.P."/>
        </authorList>
    </citation>
    <scope>NUCLEOTIDE SEQUENCE [LARGE SCALE GENOMIC DNA]</scope>
    <source>
        <strain evidence="1 2">DRI-13</strain>
    </source>
</reference>
<name>A0A7G6E1B7_THEFR</name>
<protein>
    <submittedName>
        <fullName evidence="1">Uncharacterized protein</fullName>
    </submittedName>
</protein>
<keyword evidence="2" id="KW-1185">Reference proteome</keyword>
<dbReference type="AlphaFoldDB" id="A0A7G6E1B7"/>
<gene>
    <name evidence="1" type="ORF">BR63_05795</name>
</gene>
<dbReference type="Proteomes" id="UP000515847">
    <property type="component" value="Chromosome"/>
</dbReference>
<accession>A0A7G6E1B7</accession>
<dbReference type="EMBL" id="CP045798">
    <property type="protein sequence ID" value="QNB45871.1"/>
    <property type="molecule type" value="Genomic_DNA"/>
</dbReference>